<gene>
    <name evidence="1" type="ORF">K3G42_020867</name>
</gene>
<sequence>MIKPTKLIGPFLSIPRKASNDGSLELEPTAFGCIHMQNLSELESNCKFICHYRCRILIRLDCSGPRYQDSDQNECNEQTVEKDTNVLGLHINASPEGSSAKRARAER</sequence>
<evidence type="ECO:0000313" key="2">
    <source>
        <dbReference type="Proteomes" id="UP000827872"/>
    </source>
</evidence>
<accession>A0ACB8EHY1</accession>
<dbReference type="EMBL" id="CM037616">
    <property type="protein sequence ID" value="KAH7992234.1"/>
    <property type="molecule type" value="Genomic_DNA"/>
</dbReference>
<keyword evidence="2" id="KW-1185">Reference proteome</keyword>
<proteinExistence type="predicted"/>
<reference evidence="1" key="1">
    <citation type="submission" date="2021-08" db="EMBL/GenBank/DDBJ databases">
        <title>The first chromosome-level gecko genome reveals the dynamic sex chromosomes of Neotropical dwarf geckos (Sphaerodactylidae: Sphaerodactylus).</title>
        <authorList>
            <person name="Pinto B.J."/>
            <person name="Keating S.E."/>
            <person name="Gamble T."/>
        </authorList>
    </citation>
    <scope>NUCLEOTIDE SEQUENCE</scope>
    <source>
        <strain evidence="1">TG3544</strain>
    </source>
</reference>
<evidence type="ECO:0000313" key="1">
    <source>
        <dbReference type="EMBL" id="KAH7992234.1"/>
    </source>
</evidence>
<protein>
    <submittedName>
        <fullName evidence="1">Uncharacterized protein</fullName>
    </submittedName>
</protein>
<dbReference type="Proteomes" id="UP000827872">
    <property type="component" value="Linkage Group LG03"/>
</dbReference>
<name>A0ACB8EHY1_9SAUR</name>
<comment type="caution">
    <text evidence="1">The sequence shown here is derived from an EMBL/GenBank/DDBJ whole genome shotgun (WGS) entry which is preliminary data.</text>
</comment>
<organism evidence="1 2">
    <name type="scientific">Sphaerodactylus townsendi</name>
    <dbReference type="NCBI Taxonomy" id="933632"/>
    <lineage>
        <taxon>Eukaryota</taxon>
        <taxon>Metazoa</taxon>
        <taxon>Chordata</taxon>
        <taxon>Craniata</taxon>
        <taxon>Vertebrata</taxon>
        <taxon>Euteleostomi</taxon>
        <taxon>Lepidosauria</taxon>
        <taxon>Squamata</taxon>
        <taxon>Bifurcata</taxon>
        <taxon>Gekkota</taxon>
        <taxon>Sphaerodactylidae</taxon>
        <taxon>Sphaerodactylus</taxon>
    </lineage>
</organism>